<evidence type="ECO:0000313" key="5">
    <source>
        <dbReference type="Proteomes" id="UP001187066"/>
    </source>
</evidence>
<dbReference type="AlphaFoldDB" id="A0A3R9EU93"/>
<dbReference type="OrthoDB" id="9812260at2"/>
<dbReference type="SUPFAM" id="SSF55785">
    <property type="entry name" value="PYP-like sensor domain (PAS domain)"/>
    <property type="match status" value="1"/>
</dbReference>
<evidence type="ECO:0000313" key="4">
    <source>
        <dbReference type="Proteomes" id="UP000275331"/>
    </source>
</evidence>
<dbReference type="SMART" id="SM00091">
    <property type="entry name" value="PAS"/>
    <property type="match status" value="1"/>
</dbReference>
<feature type="domain" description="PAS" evidence="1">
    <location>
        <begin position="1"/>
        <end position="54"/>
    </location>
</feature>
<dbReference type="GeneID" id="84666139"/>
<dbReference type="InterPro" id="IPR000014">
    <property type="entry name" value="PAS"/>
</dbReference>
<dbReference type="CDD" id="cd00130">
    <property type="entry name" value="PAS"/>
    <property type="match status" value="1"/>
</dbReference>
<proteinExistence type="predicted"/>
<accession>A0A3R9EU93</accession>
<sequence length="128" mass="14208">MEITLQHFLMTLGDAVVISDVSGNITLWNAAAERLFGFTQAQALGASLDIIIPEKYRQRHWTGYGNTMHNRMTKYHASLLRVPAVKQDGSLISIAFTVALLPGIKKEDSLIVAIIRDDTANFNEHKKG</sequence>
<dbReference type="InterPro" id="IPR013767">
    <property type="entry name" value="PAS_fold"/>
</dbReference>
<organism evidence="3 4">
    <name type="scientific">Atlantibacter subterraneus</name>
    <dbReference type="NCBI Taxonomy" id="255519"/>
    <lineage>
        <taxon>Bacteria</taxon>
        <taxon>Pseudomonadati</taxon>
        <taxon>Pseudomonadota</taxon>
        <taxon>Gammaproteobacteria</taxon>
        <taxon>Enterobacterales</taxon>
        <taxon>Enterobacteriaceae</taxon>
        <taxon>Atlantibacter</taxon>
    </lineage>
</organism>
<reference evidence="3 4" key="1">
    <citation type="submission" date="2018-10" db="EMBL/GenBank/DDBJ databases">
        <title>Transmission dynamics of multidrug resistant bacteria on intensive care unit surfaces.</title>
        <authorList>
            <person name="D'Souza A.W."/>
            <person name="Potter R.F."/>
            <person name="Wallace M."/>
            <person name="Shupe A."/>
            <person name="Patel S."/>
            <person name="Sun S."/>
            <person name="Gul D."/>
            <person name="Kwon J.H."/>
            <person name="Andleeb S."/>
            <person name="Burnham C.-A.D."/>
            <person name="Dantas G."/>
        </authorList>
    </citation>
    <scope>NUCLEOTIDE SEQUENCE [LARGE SCALE GENOMIC DNA]</scope>
    <source>
        <strain evidence="3 4">AS_373</strain>
    </source>
</reference>
<dbReference type="EMBL" id="RHXB01000021">
    <property type="protein sequence ID" value="RSE21995.1"/>
    <property type="molecule type" value="Genomic_DNA"/>
</dbReference>
<dbReference type="EMBL" id="JAWLOF010000008">
    <property type="protein sequence ID" value="MDV7023559.1"/>
    <property type="molecule type" value="Genomic_DNA"/>
</dbReference>
<dbReference type="Gene3D" id="3.30.450.20">
    <property type="entry name" value="PAS domain"/>
    <property type="match status" value="1"/>
</dbReference>
<protein>
    <submittedName>
        <fullName evidence="3">PAS domain S-box protein</fullName>
    </submittedName>
    <submittedName>
        <fullName evidence="2">PAS domain-containing protein</fullName>
    </submittedName>
</protein>
<reference evidence="2 5" key="2">
    <citation type="submission" date="2023-10" db="EMBL/GenBank/DDBJ databases">
        <authorList>
            <person name="Dale J."/>
        </authorList>
    </citation>
    <scope>NUCLEOTIDE SEQUENCE [LARGE SCALE GENOMIC DNA]</scope>
    <source>
        <strain evidence="2 5">2023EL-00970</strain>
    </source>
</reference>
<evidence type="ECO:0000313" key="3">
    <source>
        <dbReference type="EMBL" id="RSE21995.1"/>
    </source>
</evidence>
<dbReference type="InterPro" id="IPR035965">
    <property type="entry name" value="PAS-like_dom_sf"/>
</dbReference>
<name>A0A3R9EU93_9ENTR</name>
<comment type="caution">
    <text evidence="3">The sequence shown here is derived from an EMBL/GenBank/DDBJ whole genome shotgun (WGS) entry which is preliminary data.</text>
</comment>
<dbReference type="GO" id="GO:0006355">
    <property type="term" value="P:regulation of DNA-templated transcription"/>
    <property type="evidence" value="ECO:0007669"/>
    <property type="project" value="InterPro"/>
</dbReference>
<dbReference type="NCBIfam" id="TIGR00229">
    <property type="entry name" value="sensory_box"/>
    <property type="match status" value="1"/>
</dbReference>
<dbReference type="Pfam" id="PF00989">
    <property type="entry name" value="PAS"/>
    <property type="match status" value="1"/>
</dbReference>
<evidence type="ECO:0000259" key="1">
    <source>
        <dbReference type="PROSITE" id="PS50112"/>
    </source>
</evidence>
<evidence type="ECO:0000313" key="2">
    <source>
        <dbReference type="EMBL" id="MDV7023559.1"/>
    </source>
</evidence>
<dbReference type="PROSITE" id="PS50112">
    <property type="entry name" value="PAS"/>
    <property type="match status" value="1"/>
</dbReference>
<dbReference type="RefSeq" id="WP_125295667.1">
    <property type="nucleotide sequence ID" value="NZ_CP100494.1"/>
</dbReference>
<dbReference type="Proteomes" id="UP001187066">
    <property type="component" value="Unassembled WGS sequence"/>
</dbReference>
<dbReference type="Proteomes" id="UP000275331">
    <property type="component" value="Unassembled WGS sequence"/>
</dbReference>
<keyword evidence="5" id="KW-1185">Reference proteome</keyword>
<gene>
    <name evidence="3" type="ORF">EGT71_22265</name>
    <name evidence="2" type="ORF">R4P48_12865</name>
</gene>